<comment type="caution">
    <text evidence="1">The sequence shown here is derived from an EMBL/GenBank/DDBJ whole genome shotgun (WGS) entry which is preliminary data.</text>
</comment>
<dbReference type="EMBL" id="BLAL01000017">
    <property type="protein sequence ID" value="GES75741.1"/>
    <property type="molecule type" value="Genomic_DNA"/>
</dbReference>
<organism evidence="1 2">
    <name type="scientific">Rhizophagus clarus</name>
    <dbReference type="NCBI Taxonomy" id="94130"/>
    <lineage>
        <taxon>Eukaryota</taxon>
        <taxon>Fungi</taxon>
        <taxon>Fungi incertae sedis</taxon>
        <taxon>Mucoromycota</taxon>
        <taxon>Glomeromycotina</taxon>
        <taxon>Glomeromycetes</taxon>
        <taxon>Glomerales</taxon>
        <taxon>Glomeraceae</taxon>
        <taxon>Rhizophagus</taxon>
    </lineage>
</organism>
<accession>A0A8H3QE01</accession>
<dbReference type="AlphaFoldDB" id="A0A8H3QE01"/>
<reference evidence="1" key="1">
    <citation type="submission" date="2019-10" db="EMBL/GenBank/DDBJ databases">
        <title>Conservation and host-specific expression of non-tandemly repeated heterogenous ribosome RNA gene in arbuscular mycorrhizal fungi.</title>
        <authorList>
            <person name="Maeda T."/>
            <person name="Kobayashi Y."/>
            <person name="Nakagawa T."/>
            <person name="Ezawa T."/>
            <person name="Yamaguchi K."/>
            <person name="Bino T."/>
            <person name="Nishimoto Y."/>
            <person name="Shigenobu S."/>
            <person name="Kawaguchi M."/>
        </authorList>
    </citation>
    <scope>NUCLEOTIDE SEQUENCE</scope>
    <source>
        <strain evidence="1">HR1</strain>
    </source>
</reference>
<dbReference type="Proteomes" id="UP000615446">
    <property type="component" value="Unassembled WGS sequence"/>
</dbReference>
<evidence type="ECO:0000313" key="1">
    <source>
        <dbReference type="EMBL" id="GES75741.1"/>
    </source>
</evidence>
<name>A0A8H3QE01_9GLOM</name>
<gene>
    <name evidence="1" type="ORF">RCL2_000315600</name>
</gene>
<protein>
    <submittedName>
        <fullName evidence="1">Uncharacterized protein</fullName>
    </submittedName>
</protein>
<sequence length="96" mass="11452">MQSMVLNGNFQFEEFRSFQSSSYKQRVNTLQYKFNIRNQKGFNLISKISLTIDLMSMYDIVNHCVSTNCYPLFTKLMDRDWTIKGNQIYEKINKKS</sequence>
<proteinExistence type="predicted"/>
<evidence type="ECO:0000313" key="2">
    <source>
        <dbReference type="Proteomes" id="UP000615446"/>
    </source>
</evidence>